<keyword evidence="5 8" id="KW-0413">Isomerase</keyword>
<keyword evidence="4 5" id="KW-0697">Rotamase</keyword>
<dbReference type="Gene3D" id="1.10.8.1040">
    <property type="match status" value="1"/>
</dbReference>
<dbReference type="EC" id="5.2.1.8" evidence="3"/>
<evidence type="ECO:0000256" key="6">
    <source>
        <dbReference type="SAM" id="SignalP"/>
    </source>
</evidence>
<evidence type="ECO:0000256" key="3">
    <source>
        <dbReference type="ARBA" id="ARBA00013194"/>
    </source>
</evidence>
<dbReference type="Pfam" id="PF00639">
    <property type="entry name" value="Rotamase"/>
    <property type="match status" value="1"/>
</dbReference>
<dbReference type="AlphaFoldDB" id="A0A9D7K1C6"/>
<evidence type="ECO:0000256" key="4">
    <source>
        <dbReference type="ARBA" id="ARBA00023110"/>
    </source>
</evidence>
<organism evidence="8 9">
    <name type="scientific">Candidatus Proximibacter danicus</name>
    <dbReference type="NCBI Taxonomy" id="2954365"/>
    <lineage>
        <taxon>Bacteria</taxon>
        <taxon>Pseudomonadati</taxon>
        <taxon>Pseudomonadota</taxon>
        <taxon>Betaproteobacteria</taxon>
        <taxon>Candidatus Proximibacter</taxon>
    </lineage>
</organism>
<dbReference type="InterPro" id="IPR046357">
    <property type="entry name" value="PPIase_dom_sf"/>
</dbReference>
<comment type="similarity">
    <text evidence="2">Belongs to the PpiC/parvulin rotamase family.</text>
</comment>
<accession>A0A9D7K1C6</accession>
<protein>
    <recommendedName>
        <fullName evidence="3">peptidylprolyl isomerase</fullName>
        <ecNumber evidence="3">5.2.1.8</ecNumber>
    </recommendedName>
</protein>
<dbReference type="SUPFAM" id="SSF54534">
    <property type="entry name" value="FKBP-like"/>
    <property type="match status" value="1"/>
</dbReference>
<reference evidence="8" key="1">
    <citation type="submission" date="2020-10" db="EMBL/GenBank/DDBJ databases">
        <title>Connecting structure to function with the recovery of over 1000 high-quality activated sludge metagenome-assembled genomes encoding full-length rRNA genes using long-read sequencing.</title>
        <authorList>
            <person name="Singleton C.M."/>
            <person name="Petriglieri F."/>
            <person name="Kristensen J.M."/>
            <person name="Kirkegaard R.H."/>
            <person name="Michaelsen T.Y."/>
            <person name="Andersen M.H."/>
            <person name="Karst S.M."/>
            <person name="Dueholm M.S."/>
            <person name="Nielsen P.H."/>
            <person name="Albertsen M."/>
        </authorList>
    </citation>
    <scope>NUCLEOTIDE SEQUENCE</scope>
    <source>
        <strain evidence="8">Hirt_18-Q3-R61-65_BATAC.395</strain>
    </source>
</reference>
<sequence>MHTPSKLLVTLLAGAFLSLPAVSADATPTKAGAVATVNGTAIPQSTFDTFYAEQKGQGAPDSAELRNAVREELIRREVLLQEAKKSGLHKTPAVASQMEMARQAVLIRAYIQDYVRKHPISDAQLKAEYEAVKTKMGGTEYKSRHILVETEDQAKAIVENLKKGAKFDELAKQSKDPGSKENGGDLGWSAAGSYVPPFAEALKKLEKGKYTEAPVKTDFGWHVIQLEDTRPLEAPAFEAIKPQLSQRANQQQVEKMIEGLRTKAKVQ</sequence>
<dbReference type="InterPro" id="IPR050245">
    <property type="entry name" value="PrsA_foldase"/>
</dbReference>
<dbReference type="Proteomes" id="UP000886689">
    <property type="component" value="Unassembled WGS sequence"/>
</dbReference>
<evidence type="ECO:0000313" key="8">
    <source>
        <dbReference type="EMBL" id="MBK8522952.1"/>
    </source>
</evidence>
<feature type="domain" description="PpiC" evidence="7">
    <location>
        <begin position="138"/>
        <end position="228"/>
    </location>
</feature>
<dbReference type="GO" id="GO:0003755">
    <property type="term" value="F:peptidyl-prolyl cis-trans isomerase activity"/>
    <property type="evidence" value="ECO:0007669"/>
    <property type="project" value="UniProtKB-KW"/>
</dbReference>
<evidence type="ECO:0000256" key="5">
    <source>
        <dbReference type="PROSITE-ProRule" id="PRU00278"/>
    </source>
</evidence>
<dbReference type="Pfam" id="PF13623">
    <property type="entry name" value="SurA_N_2"/>
    <property type="match status" value="1"/>
</dbReference>
<comment type="catalytic activity">
    <reaction evidence="1">
        <text>[protein]-peptidylproline (omega=180) = [protein]-peptidylproline (omega=0)</text>
        <dbReference type="Rhea" id="RHEA:16237"/>
        <dbReference type="Rhea" id="RHEA-COMP:10747"/>
        <dbReference type="Rhea" id="RHEA-COMP:10748"/>
        <dbReference type="ChEBI" id="CHEBI:83833"/>
        <dbReference type="ChEBI" id="CHEBI:83834"/>
        <dbReference type="EC" id="5.2.1.8"/>
    </reaction>
</comment>
<dbReference type="PROSITE" id="PS50198">
    <property type="entry name" value="PPIC_PPIASE_2"/>
    <property type="match status" value="1"/>
</dbReference>
<evidence type="ECO:0000259" key="7">
    <source>
        <dbReference type="PROSITE" id="PS50198"/>
    </source>
</evidence>
<name>A0A9D7K1C6_9PROT</name>
<feature type="chain" id="PRO_5039044737" description="peptidylprolyl isomerase" evidence="6">
    <location>
        <begin position="27"/>
        <end position="267"/>
    </location>
</feature>
<evidence type="ECO:0000256" key="2">
    <source>
        <dbReference type="ARBA" id="ARBA00007656"/>
    </source>
</evidence>
<proteinExistence type="inferred from homology"/>
<evidence type="ECO:0000313" key="9">
    <source>
        <dbReference type="Proteomes" id="UP000886689"/>
    </source>
</evidence>
<feature type="signal peptide" evidence="6">
    <location>
        <begin position="1"/>
        <end position="26"/>
    </location>
</feature>
<evidence type="ECO:0000256" key="1">
    <source>
        <dbReference type="ARBA" id="ARBA00000971"/>
    </source>
</evidence>
<dbReference type="Gene3D" id="3.10.50.40">
    <property type="match status" value="1"/>
</dbReference>
<dbReference type="PANTHER" id="PTHR47245">
    <property type="entry name" value="PEPTIDYLPROLYL ISOMERASE"/>
    <property type="match status" value="1"/>
</dbReference>
<keyword evidence="6" id="KW-0732">Signal</keyword>
<dbReference type="InterPro" id="IPR000297">
    <property type="entry name" value="PPIase_PpiC"/>
</dbReference>
<dbReference type="EMBL" id="JADJUC010000001">
    <property type="protein sequence ID" value="MBK8522952.1"/>
    <property type="molecule type" value="Genomic_DNA"/>
</dbReference>
<comment type="caution">
    <text evidence="8">The sequence shown here is derived from an EMBL/GenBank/DDBJ whole genome shotgun (WGS) entry which is preliminary data.</text>
</comment>
<dbReference type="PANTHER" id="PTHR47245:SF2">
    <property type="entry name" value="PEPTIDYL-PROLYL CIS-TRANS ISOMERASE HP_0175-RELATED"/>
    <property type="match status" value="1"/>
</dbReference>
<gene>
    <name evidence="8" type="ORF">IPL58_01755</name>
</gene>